<comment type="caution">
    <text evidence="1">The sequence shown here is derived from an EMBL/GenBank/DDBJ whole genome shotgun (WGS) entry which is preliminary data.</text>
</comment>
<keyword evidence="2" id="KW-1185">Reference proteome</keyword>
<sequence length="2055" mass="231922">MADDESDFDGDSEYSNSEDEVMDDEDMDNENVNDGEQVKEDEEDEDEEGAKDPRVKRMKLALCLPYQVETLDQMDQKLDYIITKLTVAIEAQDWEYGFRSWLGGLNNWMSLGYPMKKEIRLKLILTLYDIAVIPGFGPGPAAQTTEMVRSLLRLKPTLNINDLRLDWKPLYHAVSRTLSLYQKKRYMGQTTLVDWFLGLAYACRRFFHPSQIEDMLETILPRLDGTNMSSVLATLSMVTSFLPLSHPQHWLPIFAALTVLHLNPKISDPQRITKIPTAPLNPPKKESNEETPNLPTDSNGNGNASRLDEMEVDTDELTPSQDDGAEPQPSWKGIRKDIGILTEKQFQTIVAKCISTLGSPVGGDLAMVAGAATPADSAVDPRTKEINRKTDVLSKSEQSGDFRPQGPDVIFLGYSADFATIIVYSMTEDSEVLESPESPAASPGSGTPMPAAFSRLKAKSTNASTDSLVEAGKKAELSRKSLGGSKSLHYLHNFLQASEIYFHPSRQSQHSLVLCDFIKVLAAQFLRRWKQEESRGKNIPKEWRLTPRIKREFVILLSNLAMMSMFSGNGKAVGSSKDCLKSLGFLEPQLIVTPMLERIVPALQGEFVETNRAMAGLQVISAILPSLVRPDVPITSGEHPLLGLMEVLLEYVDTISAEKTSLAAATLMGIINQIKLEALPEDVPEGIAEGKRAQAITSKKFTSEGDNVAQALLPVEETEQSLRMATASFPQWTADLVAKMFKLYSAMLEISSTGDRNGRGITKDERLASFATYTMDTVAVNLSPAALEPIVQQVYDNTMGHIEASALRIVPGLIGTVAREGLAFEKFFPTASSRLRSELQNGAFSIRTNTSSSPRETDVPALWYLGAIYGSISKLGDKLTSEQDNMIDLFKLLVDKCYAETGWTWTGQVIEKVLSSLTTTRPKEARLVNPDEWTSEDFKYNAHMYFGKRYKFDDVKVDWHVPGEEEIAIVFRMIDEVLVPIADKIEALLDSPTLDDAWINDMCRFLFLVKSSLSGLATGFWLEDQTRKTGGKEIELCEPPRADYMRDFEQYISMFALTDPSDARYQRYKSYRERLGRLFHRTSGVAIDKDVSNPDLIRWLCSAIGSYVNLYNNVEKTWSDNNKNHATMVALGRQWYGQKELPRHYSVKRMEVYHLTRCHLVTMTRARDGIDDLLINDLVAFTISPYVKIRKTSQGYMKHVLASFRGVKALVLPQYLEKLRSDIDPDVVKGALYSLNQLLPFAIDRPEYLEELFIKLLDLEKQPKPSIQKLTAKILSEAIATTPSPVTLLQPTVSNNDIRRFRLTDVTTDIDRRLPAEVSAKLVELRSKREDAYQSLIQSLLQRAPSVHWRYKTYIASVLLQLLVRELPVTAEHAKFFIDLVGDPHPALARCGLQAVTRILYIAKLRHLCSNEQELLLQRYTKHPLKREQSLTNIPLDYTRQYLSSLKSDSMNDTDLWLEDDDITGWLCWNSTVTQRRLPGEGEIIFDFQGDAKVTIDAMRSSIQDPAFWQTVVGLWSQEKSRTQLSSSIIEFVRAVSQAYGPTVFDPLSEIMQGLIEGEKDQQRAFAEILTGITRSAFVYWPKEDRDRLWQWLIPTLDAIFKNMKQDSIDSWLDFWERSFDRRDIRRIRPLLDWIFDKAKNADYVNGSAFELEKISSFLSSMIGTGGWRYDAWSDELIEMTFREDIILNPYQEIRRYVADNFLNIENIRWHPSYPSAKAFLEDCRSNPDKDVIGSHSTMTEHVKRLIAKLPEWRKERIPGPSAPQSTYDKAASTILRFGYGLNELHASSVFDWAVPDLLQELIEIREFKDNPTLSNIATVIAVTLSAITPPDGAAQQMIDTILGVLKTTTSWRIRLHTLPLLAVLHYRQLPLLGESSNTLIMDALFSCLDDDNLEVRQSACSALCGVLQCSMRSSIKVLKERFLRQLKASKIPKARDTSGNVTPQYNRAVINTHGAVLGLIAIIQAHPYTVPSYIPDLWDVLAKHSSDPAPIGPDIRKCAAAFRQTHTDSWHEDKLKFTEDQLSNLSYVISGTSYCECKFRVAAENRTDVSAFQL</sequence>
<proteinExistence type="predicted"/>
<organism evidence="1 2">
    <name type="scientific">Naganishia vaughanmartiniae</name>
    <dbReference type="NCBI Taxonomy" id="1424756"/>
    <lineage>
        <taxon>Eukaryota</taxon>
        <taxon>Fungi</taxon>
        <taxon>Dikarya</taxon>
        <taxon>Basidiomycota</taxon>
        <taxon>Agaricomycotina</taxon>
        <taxon>Tremellomycetes</taxon>
        <taxon>Filobasidiales</taxon>
        <taxon>Filobasidiaceae</taxon>
        <taxon>Naganishia</taxon>
    </lineage>
</organism>
<protein>
    <submittedName>
        <fullName evidence="1">Uncharacterized protein</fullName>
    </submittedName>
</protein>
<name>A0ACC2XJX6_9TREE</name>
<evidence type="ECO:0000313" key="1">
    <source>
        <dbReference type="EMBL" id="KAJ9124299.1"/>
    </source>
</evidence>
<accession>A0ACC2XJX6</accession>
<gene>
    <name evidence="1" type="ORF">QFC22_001099</name>
</gene>
<dbReference type="Proteomes" id="UP001243375">
    <property type="component" value="Unassembled WGS sequence"/>
</dbReference>
<reference evidence="1" key="1">
    <citation type="submission" date="2023-04" db="EMBL/GenBank/DDBJ databases">
        <title>Draft Genome sequencing of Naganishia species isolated from polar environments using Oxford Nanopore Technology.</title>
        <authorList>
            <person name="Leo P."/>
            <person name="Venkateswaran K."/>
        </authorList>
    </citation>
    <scope>NUCLEOTIDE SEQUENCE</scope>
    <source>
        <strain evidence="1">MNA-CCFEE 5425</strain>
    </source>
</reference>
<dbReference type="EMBL" id="JASBWU010000002">
    <property type="protein sequence ID" value="KAJ9124299.1"/>
    <property type="molecule type" value="Genomic_DNA"/>
</dbReference>
<evidence type="ECO:0000313" key="2">
    <source>
        <dbReference type="Proteomes" id="UP001243375"/>
    </source>
</evidence>